<accession>A0A9D9H3Q3</accession>
<evidence type="ECO:0000259" key="2">
    <source>
        <dbReference type="SMART" id="SM00954"/>
    </source>
</evidence>
<organism evidence="3 4">
    <name type="scientific">Candidatus Fimicola merdigallinarum</name>
    <dbReference type="NCBI Taxonomy" id="2840819"/>
    <lineage>
        <taxon>Bacteria</taxon>
        <taxon>Bacillati</taxon>
        <taxon>Bacillota</taxon>
        <taxon>Clostridia</taxon>
        <taxon>Lachnospirales</taxon>
        <taxon>Lachnospiraceae</taxon>
        <taxon>Lachnospiraceae incertae sedis</taxon>
        <taxon>Candidatus Fimicola</taxon>
    </lineage>
</organism>
<evidence type="ECO:0000313" key="4">
    <source>
        <dbReference type="Proteomes" id="UP000823611"/>
    </source>
</evidence>
<dbReference type="InterPro" id="IPR052366">
    <property type="entry name" value="GTP_Pyrophosphokinase"/>
</dbReference>
<dbReference type="Gene3D" id="1.10.287.860">
    <property type="entry name" value="Nucleotidyltransferase"/>
    <property type="match status" value="1"/>
</dbReference>
<dbReference type="GO" id="GO:0015969">
    <property type="term" value="P:guanosine tetraphosphate metabolic process"/>
    <property type="evidence" value="ECO:0007669"/>
    <property type="project" value="InterPro"/>
</dbReference>
<evidence type="ECO:0000313" key="3">
    <source>
        <dbReference type="EMBL" id="MBO8434809.1"/>
    </source>
</evidence>
<feature type="domain" description="RelA/SpoT" evidence="2">
    <location>
        <begin position="45"/>
        <end position="168"/>
    </location>
</feature>
<dbReference type="EMBL" id="JADIMX010000107">
    <property type="protein sequence ID" value="MBO8434809.1"/>
    <property type="molecule type" value="Genomic_DNA"/>
</dbReference>
<comment type="pathway">
    <text evidence="1">Purine metabolism; ppGpp biosynthesis; ppGpp from GTP: step 1/2.</text>
</comment>
<proteinExistence type="predicted"/>
<dbReference type="PANTHER" id="PTHR47837">
    <property type="entry name" value="GTP PYROPHOSPHOKINASE YJBM"/>
    <property type="match status" value="1"/>
</dbReference>
<dbReference type="InterPro" id="IPR043519">
    <property type="entry name" value="NT_sf"/>
</dbReference>
<dbReference type="SMART" id="SM00954">
    <property type="entry name" value="RelA_SpoT"/>
    <property type="match status" value="1"/>
</dbReference>
<reference evidence="3" key="1">
    <citation type="submission" date="2020-10" db="EMBL/GenBank/DDBJ databases">
        <authorList>
            <person name="Gilroy R."/>
        </authorList>
    </citation>
    <scope>NUCLEOTIDE SEQUENCE</scope>
    <source>
        <strain evidence="3">F6-4510</strain>
    </source>
</reference>
<dbReference type="Gene3D" id="3.30.460.10">
    <property type="entry name" value="Beta Polymerase, domain 2"/>
    <property type="match status" value="1"/>
</dbReference>
<sequence length="265" mass="31440">MEIYNLKEMLFPYEQAVKELTLKFDSIKNEYRMLGMYSPIEAVTGRVKKMSSILEKASRKKISPDEIRDKIEDIAGIRILCQFVEDIQKVIDLVRERDGRDLFIEEERDYITNTKPSGYRSYHIIVRYPLNTAMGYIEVPAEIQIRTLSMNFWAVTEHSLKYKYSGNIPMDLQKRLINCAEAAFKLDEEMGTIREEIMHAQRLNEVKNNLLNDIIENMHNLYFNAKVEEMDEINRKFVDLWEEGDLDRLREFNQQLNIMTEVYRA</sequence>
<name>A0A9D9H3Q3_9FIRM</name>
<gene>
    <name evidence="3" type="ORF">IAC55_05775</name>
</gene>
<reference evidence="3" key="2">
    <citation type="journal article" date="2021" name="PeerJ">
        <title>Extensive microbial diversity within the chicken gut microbiome revealed by metagenomics and culture.</title>
        <authorList>
            <person name="Gilroy R."/>
            <person name="Ravi A."/>
            <person name="Getino M."/>
            <person name="Pursley I."/>
            <person name="Horton D.L."/>
            <person name="Alikhan N.F."/>
            <person name="Baker D."/>
            <person name="Gharbi K."/>
            <person name="Hall N."/>
            <person name="Watson M."/>
            <person name="Adriaenssens E.M."/>
            <person name="Foster-Nyarko E."/>
            <person name="Jarju S."/>
            <person name="Secka A."/>
            <person name="Antonio M."/>
            <person name="Oren A."/>
            <person name="Chaudhuri R.R."/>
            <person name="La Ragione R."/>
            <person name="Hildebrand F."/>
            <person name="Pallen M.J."/>
        </authorList>
    </citation>
    <scope>NUCLEOTIDE SEQUENCE</scope>
    <source>
        <strain evidence="3">F6-4510</strain>
    </source>
</reference>
<dbReference type="Proteomes" id="UP000823611">
    <property type="component" value="Unassembled WGS sequence"/>
</dbReference>
<dbReference type="SUPFAM" id="SSF81301">
    <property type="entry name" value="Nucleotidyltransferase"/>
    <property type="match status" value="1"/>
</dbReference>
<comment type="caution">
    <text evidence="3">The sequence shown here is derived from an EMBL/GenBank/DDBJ whole genome shotgun (WGS) entry which is preliminary data.</text>
</comment>
<evidence type="ECO:0000256" key="1">
    <source>
        <dbReference type="ARBA" id="ARBA00004976"/>
    </source>
</evidence>
<dbReference type="AlphaFoldDB" id="A0A9D9H3Q3"/>
<dbReference type="InterPro" id="IPR007685">
    <property type="entry name" value="RelA_SpoT"/>
</dbReference>
<dbReference type="PANTHER" id="PTHR47837:SF2">
    <property type="entry name" value="GTP PYROPHOSPHOKINASE YWAC"/>
    <property type="match status" value="1"/>
</dbReference>
<dbReference type="Pfam" id="PF04607">
    <property type="entry name" value="RelA_SpoT"/>
    <property type="match status" value="1"/>
</dbReference>
<dbReference type="CDD" id="cd05399">
    <property type="entry name" value="NT_Rel-Spo_like"/>
    <property type="match status" value="1"/>
</dbReference>
<protein>
    <submittedName>
        <fullName evidence="3">GTP pyrophosphokinase family protein</fullName>
    </submittedName>
</protein>